<dbReference type="Pfam" id="PF01522">
    <property type="entry name" value="Polysacc_deac_1"/>
    <property type="match status" value="2"/>
</dbReference>
<dbReference type="PANTHER" id="PTHR34216">
    <property type="match status" value="1"/>
</dbReference>
<organism evidence="7 8">
    <name type="scientific">Lichenibacterium minor</name>
    <dbReference type="NCBI Taxonomy" id="2316528"/>
    <lineage>
        <taxon>Bacteria</taxon>
        <taxon>Pseudomonadati</taxon>
        <taxon>Pseudomonadota</taxon>
        <taxon>Alphaproteobacteria</taxon>
        <taxon>Hyphomicrobiales</taxon>
        <taxon>Lichenihabitantaceae</taxon>
        <taxon>Lichenibacterium</taxon>
    </lineage>
</organism>
<evidence type="ECO:0000259" key="6">
    <source>
        <dbReference type="PROSITE" id="PS51677"/>
    </source>
</evidence>
<dbReference type="InterPro" id="IPR011330">
    <property type="entry name" value="Glyco_hydro/deAcase_b/a-brl"/>
</dbReference>
<keyword evidence="8" id="KW-1185">Reference proteome</keyword>
<evidence type="ECO:0000256" key="3">
    <source>
        <dbReference type="ARBA" id="ARBA00020071"/>
    </source>
</evidence>
<feature type="domain" description="NodB homology" evidence="6">
    <location>
        <begin position="93"/>
        <end position="350"/>
    </location>
</feature>
<proteinExistence type="inferred from homology"/>
<comment type="similarity">
    <text evidence="2">Belongs to the polysaccharide deacetylase family.</text>
</comment>
<sequence>MRDRIIGAGFSALGATGLHRWAAPRFRGLGAILMFHHVRPGVSRAFDPNGMLEITPAFLDAALTRVRALGYRMLSIDQAVDELRAGGTAGAPPFAVLTFDDGYRDNLVHALPVLEKHRAPFTVYVTSGFADRTARLWWVELEEAVRRGSRVALQLDGETLSLPAGTAAEKRAAFKAVYWPLRGGAEDRLLAAVGALAQGQGIDGRGLVEDRCMDWPEIESLARHPLATIGAHTLTHPRLARLDIADMRTELGAAKTILEERLGRPVVHLAYPVGDPGSAGRREFDAAKAFGYASAVTTRPGLVHAGHAAHLTALPRVSVNGLWQDLRHFEVLLSGAAFALWNRGRRVNVA</sequence>
<evidence type="ECO:0000256" key="4">
    <source>
        <dbReference type="ARBA" id="ARBA00022729"/>
    </source>
</evidence>
<keyword evidence="4" id="KW-0732">Signal</keyword>
<dbReference type="PROSITE" id="PS51677">
    <property type="entry name" value="NODB"/>
    <property type="match status" value="1"/>
</dbReference>
<dbReference type="OrthoDB" id="9782872at2"/>
<dbReference type="SUPFAM" id="SSF88713">
    <property type="entry name" value="Glycoside hydrolase/deacetylase"/>
    <property type="match status" value="1"/>
</dbReference>
<evidence type="ECO:0000256" key="2">
    <source>
        <dbReference type="ARBA" id="ARBA00010973"/>
    </source>
</evidence>
<accession>A0A4Q2UCL0</accession>
<dbReference type="AlphaFoldDB" id="A0A4Q2UCL0"/>
<evidence type="ECO:0000313" key="8">
    <source>
        <dbReference type="Proteomes" id="UP000290759"/>
    </source>
</evidence>
<evidence type="ECO:0000256" key="5">
    <source>
        <dbReference type="ARBA" id="ARBA00032976"/>
    </source>
</evidence>
<dbReference type="PANTHER" id="PTHR34216:SF7">
    <property type="entry name" value="POLY-BETA-1,6-N-ACETYL-D-GLUCOSAMINE N-DEACETYLASE"/>
    <property type="match status" value="1"/>
</dbReference>
<name>A0A4Q2UCL0_9HYPH</name>
<comment type="caution">
    <text evidence="7">The sequence shown here is derived from an EMBL/GenBank/DDBJ whole genome shotgun (WGS) entry which is preliminary data.</text>
</comment>
<evidence type="ECO:0000313" key="7">
    <source>
        <dbReference type="EMBL" id="RYC32907.1"/>
    </source>
</evidence>
<dbReference type="EMBL" id="QYBB01000004">
    <property type="protein sequence ID" value="RYC32907.1"/>
    <property type="molecule type" value="Genomic_DNA"/>
</dbReference>
<dbReference type="GO" id="GO:0016810">
    <property type="term" value="F:hydrolase activity, acting on carbon-nitrogen (but not peptide) bonds"/>
    <property type="evidence" value="ECO:0007669"/>
    <property type="project" value="InterPro"/>
</dbReference>
<dbReference type="GO" id="GO:0005975">
    <property type="term" value="P:carbohydrate metabolic process"/>
    <property type="evidence" value="ECO:0007669"/>
    <property type="project" value="InterPro"/>
</dbReference>
<dbReference type="InterPro" id="IPR051398">
    <property type="entry name" value="Polysacch_Deacetylase"/>
</dbReference>
<dbReference type="InterPro" id="IPR002509">
    <property type="entry name" value="NODB_dom"/>
</dbReference>
<reference evidence="7 8" key="1">
    <citation type="submission" date="2018-12" db="EMBL/GenBank/DDBJ databases">
        <authorList>
            <person name="Grouzdev D.S."/>
            <person name="Krutkina M.S."/>
        </authorList>
    </citation>
    <scope>NUCLEOTIDE SEQUENCE [LARGE SCALE GENOMIC DNA]</scope>
    <source>
        <strain evidence="7 8">RmlP026</strain>
    </source>
</reference>
<protein>
    <recommendedName>
        <fullName evidence="3">Chitooligosaccharide deacetylase</fullName>
    </recommendedName>
    <alternativeName>
        <fullName evidence="5">Nodulation protein B</fullName>
    </alternativeName>
</protein>
<dbReference type="CDD" id="cd10968">
    <property type="entry name" value="CE4_Mlr8448_like_5s"/>
    <property type="match status" value="1"/>
</dbReference>
<dbReference type="RefSeq" id="WP_129224303.1">
    <property type="nucleotide sequence ID" value="NZ_QYBB01000004.1"/>
</dbReference>
<comment type="function">
    <text evidence="1">Is involved in generating a small heat-stable compound (Nod), an acylated oligomer of N-acetylglucosamine, that stimulates mitosis in various plant protoplasts.</text>
</comment>
<dbReference type="Gene3D" id="3.20.20.370">
    <property type="entry name" value="Glycoside hydrolase/deacetylase"/>
    <property type="match status" value="1"/>
</dbReference>
<reference evidence="7 8" key="2">
    <citation type="submission" date="2019-02" db="EMBL/GenBank/DDBJ databases">
        <title>'Lichenibacterium ramalinii' gen. nov. sp. nov., 'Lichenibacterium minor' gen. nov. sp. nov.</title>
        <authorList>
            <person name="Pankratov T."/>
        </authorList>
    </citation>
    <scope>NUCLEOTIDE SEQUENCE [LARGE SCALE GENOMIC DNA]</scope>
    <source>
        <strain evidence="7 8">RmlP026</strain>
    </source>
</reference>
<dbReference type="Proteomes" id="UP000290759">
    <property type="component" value="Unassembled WGS sequence"/>
</dbReference>
<evidence type="ECO:0000256" key="1">
    <source>
        <dbReference type="ARBA" id="ARBA00003236"/>
    </source>
</evidence>
<gene>
    <name evidence="7" type="ORF">D3273_05430</name>
</gene>